<dbReference type="AlphaFoldDB" id="A0A286E6S7"/>
<protein>
    <submittedName>
        <fullName evidence="1">Uncharacterized protein</fullName>
    </submittedName>
</protein>
<dbReference type="Proteomes" id="UP000219669">
    <property type="component" value="Unassembled WGS sequence"/>
</dbReference>
<dbReference type="OrthoDB" id="9857820at2"/>
<proteinExistence type="predicted"/>
<name>A0A286E6S7_9NEIS</name>
<organism evidence="1 2">
    <name type="scientific">Alysiella filiformis DSM 16848</name>
    <dbReference type="NCBI Taxonomy" id="1120981"/>
    <lineage>
        <taxon>Bacteria</taxon>
        <taxon>Pseudomonadati</taxon>
        <taxon>Pseudomonadota</taxon>
        <taxon>Betaproteobacteria</taxon>
        <taxon>Neisseriales</taxon>
        <taxon>Neisseriaceae</taxon>
        <taxon>Alysiella</taxon>
    </lineage>
</organism>
<sequence>MNPVFDDFQAACDWVDDHTNPENAGVFVIEQTAPQRWQVVAMADTHNNPKGCITTFPAQCQPLKMAFRLPETTQKS</sequence>
<accession>A0A286E6S7</accession>
<dbReference type="RefSeq" id="WP_097113738.1">
    <property type="nucleotide sequence ID" value="NZ_CP083931.1"/>
</dbReference>
<keyword evidence="2" id="KW-1185">Reference proteome</keyword>
<evidence type="ECO:0000313" key="1">
    <source>
        <dbReference type="EMBL" id="SOD66593.1"/>
    </source>
</evidence>
<gene>
    <name evidence="1" type="ORF">SAMN02746062_00660</name>
</gene>
<evidence type="ECO:0000313" key="2">
    <source>
        <dbReference type="Proteomes" id="UP000219669"/>
    </source>
</evidence>
<reference evidence="1 2" key="1">
    <citation type="submission" date="2017-09" db="EMBL/GenBank/DDBJ databases">
        <authorList>
            <person name="Ehlers B."/>
            <person name="Leendertz F.H."/>
        </authorList>
    </citation>
    <scope>NUCLEOTIDE SEQUENCE [LARGE SCALE GENOMIC DNA]</scope>
    <source>
        <strain evidence="1 2">DSM 16848</strain>
    </source>
</reference>
<dbReference type="EMBL" id="OCNF01000004">
    <property type="protein sequence ID" value="SOD66593.1"/>
    <property type="molecule type" value="Genomic_DNA"/>
</dbReference>